<organism evidence="1 2">
    <name type="scientific">Nocardioides caricicola</name>
    <dbReference type="NCBI Taxonomy" id="634770"/>
    <lineage>
        <taxon>Bacteria</taxon>
        <taxon>Bacillati</taxon>
        <taxon>Actinomycetota</taxon>
        <taxon>Actinomycetes</taxon>
        <taxon>Propionibacteriales</taxon>
        <taxon>Nocardioidaceae</taxon>
        <taxon>Nocardioides</taxon>
    </lineage>
</organism>
<proteinExistence type="predicted"/>
<dbReference type="EMBL" id="JBHSMD010000001">
    <property type="protein sequence ID" value="MFC5492195.1"/>
    <property type="molecule type" value="Genomic_DNA"/>
</dbReference>
<protein>
    <submittedName>
        <fullName evidence="1">Uncharacterized protein</fullName>
    </submittedName>
</protein>
<keyword evidence="2" id="KW-1185">Reference proteome</keyword>
<dbReference type="RefSeq" id="WP_345177030.1">
    <property type="nucleotide sequence ID" value="NZ_BAABFQ010000006.1"/>
</dbReference>
<sequence>MNTKTNNLTQHWVEVTDASGQTRLEARWIDAAYAPGTASAA</sequence>
<evidence type="ECO:0000313" key="2">
    <source>
        <dbReference type="Proteomes" id="UP001595956"/>
    </source>
</evidence>
<accession>A0ABW0MVW3</accession>
<reference evidence="2" key="1">
    <citation type="journal article" date="2019" name="Int. J. Syst. Evol. Microbiol.">
        <title>The Global Catalogue of Microorganisms (GCM) 10K type strain sequencing project: providing services to taxonomists for standard genome sequencing and annotation.</title>
        <authorList>
            <consortium name="The Broad Institute Genomics Platform"/>
            <consortium name="The Broad Institute Genome Sequencing Center for Infectious Disease"/>
            <person name="Wu L."/>
            <person name="Ma J."/>
        </authorList>
    </citation>
    <scope>NUCLEOTIDE SEQUENCE [LARGE SCALE GENOMIC DNA]</scope>
    <source>
        <strain evidence="2">KACC 13778</strain>
    </source>
</reference>
<name>A0ABW0MVW3_9ACTN</name>
<dbReference type="Proteomes" id="UP001595956">
    <property type="component" value="Unassembled WGS sequence"/>
</dbReference>
<gene>
    <name evidence="1" type="ORF">ACFPKY_03745</name>
</gene>
<evidence type="ECO:0000313" key="1">
    <source>
        <dbReference type="EMBL" id="MFC5492195.1"/>
    </source>
</evidence>
<comment type="caution">
    <text evidence="1">The sequence shown here is derived from an EMBL/GenBank/DDBJ whole genome shotgun (WGS) entry which is preliminary data.</text>
</comment>